<dbReference type="InterPro" id="IPR016181">
    <property type="entry name" value="Acyl_CoA_acyltransferase"/>
</dbReference>
<feature type="domain" description="N-acetyltransferase" evidence="3">
    <location>
        <begin position="8"/>
        <end position="159"/>
    </location>
</feature>
<proteinExistence type="predicted"/>
<evidence type="ECO:0000313" key="4">
    <source>
        <dbReference type="EMBL" id="RSH82055.1"/>
    </source>
</evidence>
<dbReference type="InterPro" id="IPR050832">
    <property type="entry name" value="Bact_Acetyltransf"/>
</dbReference>
<dbReference type="RefSeq" id="XP_028476510.1">
    <property type="nucleotide sequence ID" value="XM_028623577.1"/>
</dbReference>
<keyword evidence="5" id="KW-1185">Reference proteome</keyword>
<dbReference type="AlphaFoldDB" id="A0A427XTB5"/>
<dbReference type="EMBL" id="RSCE01000006">
    <property type="protein sequence ID" value="RSH82055.1"/>
    <property type="molecule type" value="Genomic_DNA"/>
</dbReference>
<protein>
    <recommendedName>
        <fullName evidence="3">N-acetyltransferase domain-containing protein</fullName>
    </recommendedName>
</protein>
<evidence type="ECO:0000256" key="1">
    <source>
        <dbReference type="ARBA" id="ARBA00022679"/>
    </source>
</evidence>
<gene>
    <name evidence="4" type="ORF">EHS24_008259</name>
</gene>
<dbReference type="STRING" id="105984.A0A427XTB5"/>
<accession>A0A427XTB5</accession>
<name>A0A427XTB5_9TREE</name>
<dbReference type="SUPFAM" id="SSF55729">
    <property type="entry name" value="Acyl-CoA N-acyltransferases (Nat)"/>
    <property type="match status" value="1"/>
</dbReference>
<reference evidence="4 5" key="1">
    <citation type="submission" date="2018-11" db="EMBL/GenBank/DDBJ databases">
        <title>Genome sequence of Apiotrichum porosum DSM 27194.</title>
        <authorList>
            <person name="Aliyu H."/>
            <person name="Gorte O."/>
            <person name="Ochsenreither K."/>
        </authorList>
    </citation>
    <scope>NUCLEOTIDE SEQUENCE [LARGE SCALE GENOMIC DNA]</scope>
    <source>
        <strain evidence="4 5">DSM 27194</strain>
    </source>
</reference>
<dbReference type="CDD" id="cd04301">
    <property type="entry name" value="NAT_SF"/>
    <property type="match status" value="1"/>
</dbReference>
<evidence type="ECO:0000256" key="2">
    <source>
        <dbReference type="ARBA" id="ARBA00023315"/>
    </source>
</evidence>
<dbReference type="InterPro" id="IPR000182">
    <property type="entry name" value="GNAT_dom"/>
</dbReference>
<dbReference type="Proteomes" id="UP000279236">
    <property type="component" value="Unassembled WGS sequence"/>
</dbReference>
<evidence type="ECO:0000313" key="5">
    <source>
        <dbReference type="Proteomes" id="UP000279236"/>
    </source>
</evidence>
<sequence length="165" mass="18638">MTQTKPTIAIVRANPVDRPKAWAIVDAYCEEIGVVVRDTPAAFDAYFDTGSGIWLAEESDDPHSVVGCIILRPLQIPGERAAEVKRLYVLPSTRGQRVAERLLAELEAYAATSGYDWIYLDSKDDLLAAIKFYHRQGYEYCERYNENPQATIFMRKRIEPLAPPS</sequence>
<dbReference type="Gene3D" id="3.40.630.30">
    <property type="match status" value="1"/>
</dbReference>
<dbReference type="GeneID" id="39592802"/>
<dbReference type="PROSITE" id="PS51186">
    <property type="entry name" value="GNAT"/>
    <property type="match status" value="1"/>
</dbReference>
<comment type="caution">
    <text evidence="4">The sequence shown here is derived from an EMBL/GenBank/DDBJ whole genome shotgun (WGS) entry which is preliminary data.</text>
</comment>
<dbReference type="OrthoDB" id="41532at2759"/>
<evidence type="ECO:0000259" key="3">
    <source>
        <dbReference type="PROSITE" id="PS51186"/>
    </source>
</evidence>
<keyword evidence="2" id="KW-0012">Acyltransferase</keyword>
<keyword evidence="1" id="KW-0808">Transferase</keyword>
<dbReference type="PANTHER" id="PTHR43877:SF2">
    <property type="entry name" value="AMINOALKYLPHOSPHONATE N-ACETYLTRANSFERASE-RELATED"/>
    <property type="match status" value="1"/>
</dbReference>
<dbReference type="GO" id="GO:0016747">
    <property type="term" value="F:acyltransferase activity, transferring groups other than amino-acyl groups"/>
    <property type="evidence" value="ECO:0007669"/>
    <property type="project" value="InterPro"/>
</dbReference>
<organism evidence="4 5">
    <name type="scientific">Apiotrichum porosum</name>
    <dbReference type="NCBI Taxonomy" id="105984"/>
    <lineage>
        <taxon>Eukaryota</taxon>
        <taxon>Fungi</taxon>
        <taxon>Dikarya</taxon>
        <taxon>Basidiomycota</taxon>
        <taxon>Agaricomycotina</taxon>
        <taxon>Tremellomycetes</taxon>
        <taxon>Trichosporonales</taxon>
        <taxon>Trichosporonaceae</taxon>
        <taxon>Apiotrichum</taxon>
    </lineage>
</organism>
<dbReference type="Pfam" id="PF00583">
    <property type="entry name" value="Acetyltransf_1"/>
    <property type="match status" value="1"/>
</dbReference>
<dbReference type="PANTHER" id="PTHR43877">
    <property type="entry name" value="AMINOALKYLPHOSPHONATE N-ACETYLTRANSFERASE-RELATED-RELATED"/>
    <property type="match status" value="1"/>
</dbReference>